<dbReference type="Proteomes" id="UP001608902">
    <property type="component" value="Unassembled WGS sequence"/>
</dbReference>
<feature type="compositionally biased region" description="Polar residues" evidence="1">
    <location>
        <begin position="94"/>
        <end position="106"/>
    </location>
</feature>
<feature type="compositionally biased region" description="Basic and acidic residues" evidence="1">
    <location>
        <begin position="1"/>
        <end position="18"/>
    </location>
</feature>
<feature type="compositionally biased region" description="Basic and acidic residues" evidence="1">
    <location>
        <begin position="31"/>
        <end position="55"/>
    </location>
</feature>
<dbReference type="EMBL" id="JBGFUD010020680">
    <property type="protein sequence ID" value="MFH4984739.1"/>
    <property type="molecule type" value="Genomic_DNA"/>
</dbReference>
<comment type="caution">
    <text evidence="2">The sequence shown here is derived from an EMBL/GenBank/DDBJ whole genome shotgun (WGS) entry which is preliminary data.</text>
</comment>
<feature type="region of interest" description="Disordered" evidence="1">
    <location>
        <begin position="1"/>
        <end position="110"/>
    </location>
</feature>
<organism evidence="2 3">
    <name type="scientific">Gnathostoma spinigerum</name>
    <dbReference type="NCBI Taxonomy" id="75299"/>
    <lineage>
        <taxon>Eukaryota</taxon>
        <taxon>Metazoa</taxon>
        <taxon>Ecdysozoa</taxon>
        <taxon>Nematoda</taxon>
        <taxon>Chromadorea</taxon>
        <taxon>Rhabditida</taxon>
        <taxon>Spirurina</taxon>
        <taxon>Gnathostomatomorpha</taxon>
        <taxon>Gnathostomatoidea</taxon>
        <taxon>Gnathostomatidae</taxon>
        <taxon>Gnathostoma</taxon>
    </lineage>
</organism>
<keyword evidence="3" id="KW-1185">Reference proteome</keyword>
<evidence type="ECO:0000256" key="1">
    <source>
        <dbReference type="SAM" id="MobiDB-lite"/>
    </source>
</evidence>
<proteinExistence type="predicted"/>
<evidence type="ECO:0000313" key="2">
    <source>
        <dbReference type="EMBL" id="MFH4984739.1"/>
    </source>
</evidence>
<dbReference type="AlphaFoldDB" id="A0ABD6F3D7"/>
<name>A0ABD6F3D7_9BILA</name>
<gene>
    <name evidence="2" type="ORF">AB6A40_011448</name>
</gene>
<accession>A0ABD6F3D7</accession>
<reference evidence="2 3" key="1">
    <citation type="submission" date="2024-08" db="EMBL/GenBank/DDBJ databases">
        <title>Gnathostoma spinigerum genome.</title>
        <authorList>
            <person name="Gonzalez-Bertolin B."/>
            <person name="Monzon S."/>
            <person name="Zaballos A."/>
            <person name="Jimenez P."/>
            <person name="Dekumyoy P."/>
            <person name="Varona S."/>
            <person name="Cuesta I."/>
            <person name="Sumanam S."/>
            <person name="Adisakwattana P."/>
            <person name="Gasser R.B."/>
            <person name="Hernandez-Gonzalez A."/>
            <person name="Young N.D."/>
            <person name="Perteguer M.J."/>
        </authorList>
    </citation>
    <scope>NUCLEOTIDE SEQUENCE [LARGE SCALE GENOMIC DNA]</scope>
    <source>
        <strain evidence="2">AL3</strain>
        <tissue evidence="2">Liver</tissue>
    </source>
</reference>
<sequence length="142" mass="15900">MDETSRSIRSSSNHDAHSTAENTAGESPYSLRDHATSKPPTRFRDYDAAFPKEHSPSPAKQRRIRGYHSPIKHTATMRSDSSHPVVNVDDDTESSASGSSHPSNTVHLKDRREERPMFAIAHRDSHVNLIVTVFVNAIGFFY</sequence>
<protein>
    <submittedName>
        <fullName evidence="2">Uncharacterized protein</fullName>
    </submittedName>
</protein>
<evidence type="ECO:0000313" key="3">
    <source>
        <dbReference type="Proteomes" id="UP001608902"/>
    </source>
</evidence>